<name>A0A8C8WPQ4_PANLE</name>
<sequence length="771" mass="89945">MTQIDKIMNENGMITTNPSEIQTIIREYYEKLYASKLDNLEEMDKFLNTHTLPKLNQEEIESLNRPITSEEIESVIKNLPTNKSPGPDGFPGEFYQTFKAEIIPILLKLFQEIEREGKLPDSFYEASITLIPKPDRDPVKKENYRPISLMNMDAKILNKILANRIQQHIKRIIHHDQVGFIPGMQGWFNIRKSINVIHHINKKKEKNHMILSIDAEKAFDKIQHPFLIKTLEKVGIEGTYLKIIKAIYEKPTANIILNGEKLRAFSLRSGTRQGCPLSPLLFNIVLEVLASAIRQQKEIKGIKIGKDEVKLSLFADDMILYMENPIDSTKSLLELIHEFSKVAGYKINVQKSVAFLYTNNEATERQMKKLIPFTIAPRSIKYLGINLTKDVKDLYAENYRKLMQVIEEDIKKWKDIPCSWIGRINIVKMSILPKAIYTVNAIPIKIAPAFFSKLEQAILKFIWNHKRPRIAKVILKKKTKAGGITIPDFSLYYKAVIIKTAWYWHKNRHIDQWNRIETPELDPQTYGQLIFDKAGKNIQWKKDSLFNKWCWENWTATCRRLKLDHSLTPFTKINSKWIKDLNVRQETIKTLEEKAGKDLSDLSHSNLLLGTSPKARELKAKVNYWDLMKIKSFCTAKETTNKTKRQPTEWEKIFANDTSDKGLVSKIYKELIKLHTRKTNNPVKKWAENMNRHFSKEDIRMANRHMKRCSTSLLIREIQIKTTLRYHLTPVRVAKMKKSGDYRCWRGCGETGTLLHCWWECKLVQPLWKAV</sequence>
<protein>
    <recommendedName>
        <fullName evidence="1">RNA-directed DNA polymerase</fullName>
        <ecNumber evidence="1">2.7.7.49</ecNumber>
    </recommendedName>
</protein>
<dbReference type="GO" id="GO:0003964">
    <property type="term" value="F:RNA-directed DNA polymerase activity"/>
    <property type="evidence" value="ECO:0007669"/>
    <property type="project" value="UniProtKB-EC"/>
</dbReference>
<dbReference type="Pfam" id="PF00078">
    <property type="entry name" value="RVT_1"/>
    <property type="match status" value="1"/>
</dbReference>
<dbReference type="Proteomes" id="UP000694399">
    <property type="component" value="Chromosome B2"/>
</dbReference>
<dbReference type="CDD" id="cd01650">
    <property type="entry name" value="RT_nLTR_like"/>
    <property type="match status" value="1"/>
</dbReference>
<dbReference type="OMA" id="NDIPCSW"/>
<reference evidence="3" key="1">
    <citation type="journal article" date="2019" name="bioRxiv">
        <title>Long live the king: chromosome-level assembly of the lion (Panthera leo) using linked-read, Hi-C, and long read data.</title>
        <authorList>
            <person name="Armstrong E.E."/>
            <person name="Taylor R.W."/>
            <person name="Miller D.E."/>
            <person name="Kaelin C."/>
            <person name="Barsh G."/>
            <person name="Hadly E.A."/>
            <person name="Petrov D."/>
        </authorList>
    </citation>
    <scope>NUCLEOTIDE SEQUENCE [LARGE SCALE GENOMIC DNA]</scope>
</reference>
<evidence type="ECO:0000313" key="3">
    <source>
        <dbReference type="Ensembl" id="ENSPLOP00000007089.1"/>
    </source>
</evidence>
<dbReference type="EC" id="2.7.7.49" evidence="1"/>
<accession>A0A8C8WPQ4</accession>
<proteinExistence type="predicted"/>
<evidence type="ECO:0000313" key="4">
    <source>
        <dbReference type="Proteomes" id="UP000694399"/>
    </source>
</evidence>
<dbReference type="InterPro" id="IPR000477">
    <property type="entry name" value="RT_dom"/>
</dbReference>
<dbReference type="GeneTree" id="ENSGT01150000286964"/>
<keyword evidence="4" id="KW-1185">Reference proteome</keyword>
<dbReference type="SUPFAM" id="SSF56672">
    <property type="entry name" value="DNA/RNA polymerases"/>
    <property type="match status" value="1"/>
</dbReference>
<dbReference type="PROSITE" id="PS50878">
    <property type="entry name" value="RT_POL"/>
    <property type="match status" value="1"/>
</dbReference>
<organism evidence="3 4">
    <name type="scientific">Panthera leo</name>
    <name type="common">Lion</name>
    <dbReference type="NCBI Taxonomy" id="9689"/>
    <lineage>
        <taxon>Eukaryota</taxon>
        <taxon>Metazoa</taxon>
        <taxon>Chordata</taxon>
        <taxon>Craniata</taxon>
        <taxon>Vertebrata</taxon>
        <taxon>Euteleostomi</taxon>
        <taxon>Mammalia</taxon>
        <taxon>Eutheria</taxon>
        <taxon>Laurasiatheria</taxon>
        <taxon>Carnivora</taxon>
        <taxon>Feliformia</taxon>
        <taxon>Felidae</taxon>
        <taxon>Pantherinae</taxon>
        <taxon>Panthera</taxon>
    </lineage>
</organism>
<dbReference type="AlphaFoldDB" id="A0A8C8WPQ4"/>
<evidence type="ECO:0000256" key="1">
    <source>
        <dbReference type="ARBA" id="ARBA00012493"/>
    </source>
</evidence>
<dbReference type="Ensembl" id="ENSPLOT00000007852.1">
    <property type="protein sequence ID" value="ENSPLOP00000007089.1"/>
    <property type="gene ID" value="ENSPLOG00000005216.1"/>
</dbReference>
<dbReference type="PANTHER" id="PTHR19446">
    <property type="entry name" value="REVERSE TRANSCRIPTASES"/>
    <property type="match status" value="1"/>
</dbReference>
<dbReference type="InterPro" id="IPR043502">
    <property type="entry name" value="DNA/RNA_pol_sf"/>
</dbReference>
<reference evidence="3" key="3">
    <citation type="submission" date="2025-09" db="UniProtKB">
        <authorList>
            <consortium name="Ensembl"/>
        </authorList>
    </citation>
    <scope>IDENTIFICATION</scope>
</reference>
<feature type="domain" description="Reverse transcriptase" evidence="2">
    <location>
        <begin position="112"/>
        <end position="387"/>
    </location>
</feature>
<evidence type="ECO:0000259" key="2">
    <source>
        <dbReference type="PROSITE" id="PS50878"/>
    </source>
</evidence>
<reference evidence="3" key="2">
    <citation type="submission" date="2025-08" db="UniProtKB">
        <authorList>
            <consortium name="Ensembl"/>
        </authorList>
    </citation>
    <scope>IDENTIFICATION</scope>
</reference>